<dbReference type="AlphaFoldDB" id="A0AA35CIW5"/>
<dbReference type="Pfam" id="PF21686">
    <property type="entry name" value="LigD_Prim-Pol"/>
    <property type="match status" value="1"/>
</dbReference>
<proteinExistence type="predicted"/>
<gene>
    <name evidence="3" type="ORF">caldi_10620</name>
</gene>
<dbReference type="KEGG" id="cmic:caldi_10620"/>
<dbReference type="Gene3D" id="3.90.920.10">
    <property type="entry name" value="DNA primase, PRIM domain"/>
    <property type="match status" value="1"/>
</dbReference>
<dbReference type="CDD" id="cd04865">
    <property type="entry name" value="LigD_Pol_like_2"/>
    <property type="match status" value="1"/>
</dbReference>
<evidence type="ECO:0000259" key="2">
    <source>
        <dbReference type="Pfam" id="PF21686"/>
    </source>
</evidence>
<dbReference type="RefSeq" id="WP_264844048.1">
    <property type="nucleotide sequence ID" value="NZ_AP025628.1"/>
</dbReference>
<evidence type="ECO:0000313" key="3">
    <source>
        <dbReference type="EMBL" id="BDG59972.1"/>
    </source>
</evidence>
<dbReference type="InterPro" id="IPR052171">
    <property type="entry name" value="NHEJ_LigD"/>
</dbReference>
<organism evidence="3 4">
    <name type="scientific">Caldinitratiruptor microaerophilus</name>
    <dbReference type="NCBI Taxonomy" id="671077"/>
    <lineage>
        <taxon>Bacteria</taxon>
        <taxon>Bacillati</taxon>
        <taxon>Bacillota</taxon>
        <taxon>Clostridia</taxon>
        <taxon>Eubacteriales</taxon>
        <taxon>Symbiobacteriaceae</taxon>
        <taxon>Caldinitratiruptor</taxon>
    </lineage>
</organism>
<keyword evidence="4" id="KW-1185">Reference proteome</keyword>
<protein>
    <submittedName>
        <fullName evidence="3">DNA polymerase domain-containing protein</fullName>
    </submittedName>
</protein>
<accession>A0AA35CIW5</accession>
<evidence type="ECO:0000313" key="4">
    <source>
        <dbReference type="Proteomes" id="UP001163687"/>
    </source>
</evidence>
<feature type="region of interest" description="Disordered" evidence="1">
    <location>
        <begin position="302"/>
        <end position="337"/>
    </location>
</feature>
<dbReference type="PANTHER" id="PTHR42705:SF2">
    <property type="entry name" value="BIFUNCTIONAL NON-HOMOLOGOUS END JOINING PROTEIN LIGD"/>
    <property type="match status" value="1"/>
</dbReference>
<dbReference type="EMBL" id="AP025628">
    <property type="protein sequence ID" value="BDG59972.1"/>
    <property type="molecule type" value="Genomic_DNA"/>
</dbReference>
<dbReference type="NCBIfam" id="TIGR02778">
    <property type="entry name" value="ligD_pol"/>
    <property type="match status" value="1"/>
</dbReference>
<reference evidence="3" key="1">
    <citation type="submission" date="2022-03" db="EMBL/GenBank/DDBJ databases">
        <title>Complete genome sequence of Caldinitratiruptor microaerophilus.</title>
        <authorList>
            <person name="Mukaiyama R."/>
            <person name="Nishiyama T."/>
            <person name="Ueda K."/>
        </authorList>
    </citation>
    <scope>NUCLEOTIDE SEQUENCE</scope>
    <source>
        <strain evidence="3">JCM 16183</strain>
    </source>
</reference>
<feature type="domain" description="DNA ligase D polymerase" evidence="2">
    <location>
        <begin position="33"/>
        <end position="284"/>
    </location>
</feature>
<dbReference type="PANTHER" id="PTHR42705">
    <property type="entry name" value="BIFUNCTIONAL NON-HOMOLOGOUS END JOINING PROTEIN LIGD"/>
    <property type="match status" value="1"/>
</dbReference>
<name>A0AA35CIW5_9FIRM</name>
<evidence type="ECO:0000256" key="1">
    <source>
        <dbReference type="SAM" id="MobiDB-lite"/>
    </source>
</evidence>
<dbReference type="Proteomes" id="UP001163687">
    <property type="component" value="Chromosome"/>
</dbReference>
<sequence length="337" mass="37452">MPAGGQPTVVRVAGREVRVTNPDKRLWPVDGLTKWDLVDYYVRVSPFLLPHLRGRPLVLTRYPDGIDGEWFYSKNAPEGAPEWLRTWTYHHESGPNHYIVAEEAAALAYVANLAAIELHPWLSSCDTPEEPDFAVVDLDPAEGATWEDVRQVALLVREILRAVGVEGFPKLSGATGLHVYCPCAPGHSFRDTAEFVRAIGRLLLRIDPERVTLERVVARRAGKVYVDYLQNRLGQTITAVYGLRPRPGAPVSIPVTWDELRTGDVPEVNLRTVWERLRRVGDLFAPVLDRRQDLRPATAALQAEAGTQRPAPAHEPGSGEASNWQHLSEDVPPLGAI</sequence>
<dbReference type="InterPro" id="IPR014145">
    <property type="entry name" value="LigD_pol_dom"/>
</dbReference>